<evidence type="ECO:0000256" key="3">
    <source>
        <dbReference type="ARBA" id="ARBA00022840"/>
    </source>
</evidence>
<dbReference type="Gene3D" id="1.10.510.10">
    <property type="entry name" value="Transferase(Phosphotransferase) domain 1"/>
    <property type="match status" value="1"/>
</dbReference>
<dbReference type="GO" id="GO:0004674">
    <property type="term" value="F:protein serine/threonine kinase activity"/>
    <property type="evidence" value="ECO:0007669"/>
    <property type="project" value="UniProtKB-KW"/>
</dbReference>
<keyword evidence="1" id="KW-0723">Serine/threonine-protein kinase</keyword>
<keyword evidence="1" id="KW-0418">Kinase</keyword>
<keyword evidence="3" id="KW-0067">ATP-binding</keyword>
<dbReference type="Gene3D" id="3.30.200.20">
    <property type="entry name" value="Phosphorylase Kinase, domain 1"/>
    <property type="match status" value="1"/>
</dbReference>
<accession>A0AAV3NP41</accession>
<dbReference type="PANTHER" id="PTHR47989">
    <property type="entry name" value="OS01G0750732 PROTEIN"/>
    <property type="match status" value="1"/>
</dbReference>
<keyword evidence="1" id="KW-0808">Transferase</keyword>
<dbReference type="AlphaFoldDB" id="A0AAV3NP41"/>
<evidence type="ECO:0000313" key="6">
    <source>
        <dbReference type="Proteomes" id="UP001454036"/>
    </source>
</evidence>
<dbReference type="InterPro" id="IPR011009">
    <property type="entry name" value="Kinase-like_dom_sf"/>
</dbReference>
<evidence type="ECO:0000256" key="2">
    <source>
        <dbReference type="ARBA" id="ARBA00022741"/>
    </source>
</evidence>
<dbReference type="InterPro" id="IPR000719">
    <property type="entry name" value="Prot_kinase_dom"/>
</dbReference>
<evidence type="ECO:0000259" key="4">
    <source>
        <dbReference type="PROSITE" id="PS50011"/>
    </source>
</evidence>
<protein>
    <recommendedName>
        <fullName evidence="4">Protein kinase domain-containing protein</fullName>
    </recommendedName>
</protein>
<gene>
    <name evidence="5" type="ORF">LIER_02151</name>
</gene>
<dbReference type="FunFam" id="3.30.200.20:FF:000604">
    <property type="entry name" value="Proline-rich receptor-like protein kinase PERK8"/>
    <property type="match status" value="1"/>
</dbReference>
<dbReference type="SUPFAM" id="SSF56112">
    <property type="entry name" value="Protein kinase-like (PK-like)"/>
    <property type="match status" value="1"/>
</dbReference>
<dbReference type="EMBL" id="BAABME010000227">
    <property type="protein sequence ID" value="GAA0140881.1"/>
    <property type="molecule type" value="Genomic_DNA"/>
</dbReference>
<reference evidence="5 6" key="1">
    <citation type="submission" date="2024-01" db="EMBL/GenBank/DDBJ databases">
        <title>The complete chloroplast genome sequence of Lithospermum erythrorhizon: insights into the phylogenetic relationship among Boraginaceae species and the maternal lineages of purple gromwells.</title>
        <authorList>
            <person name="Okada T."/>
            <person name="Watanabe K."/>
        </authorList>
    </citation>
    <scope>NUCLEOTIDE SEQUENCE [LARGE SCALE GENOMIC DNA]</scope>
</reference>
<dbReference type="GO" id="GO:0005524">
    <property type="term" value="F:ATP binding"/>
    <property type="evidence" value="ECO:0007669"/>
    <property type="project" value="UniProtKB-KW"/>
</dbReference>
<dbReference type="PANTHER" id="PTHR47989:SF8">
    <property type="entry name" value="INACTIVE PROTEIN KINASE SELMODRAFT_444075-LIKE"/>
    <property type="match status" value="1"/>
</dbReference>
<keyword evidence="2" id="KW-0547">Nucleotide-binding</keyword>
<proteinExistence type="predicted"/>
<comment type="caution">
    <text evidence="5">The sequence shown here is derived from an EMBL/GenBank/DDBJ whole genome shotgun (WGS) entry which is preliminary data.</text>
</comment>
<keyword evidence="6" id="KW-1185">Reference proteome</keyword>
<dbReference type="InterPro" id="IPR001245">
    <property type="entry name" value="Ser-Thr/Tyr_kinase_cat_dom"/>
</dbReference>
<feature type="domain" description="Protein kinase" evidence="4">
    <location>
        <begin position="270"/>
        <end position="539"/>
    </location>
</feature>
<dbReference type="PROSITE" id="PS50011">
    <property type="entry name" value="PROTEIN_KINASE_DOM"/>
    <property type="match status" value="1"/>
</dbReference>
<organism evidence="5 6">
    <name type="scientific">Lithospermum erythrorhizon</name>
    <name type="common">Purple gromwell</name>
    <name type="synonym">Lithospermum officinale var. erythrorhizon</name>
    <dbReference type="NCBI Taxonomy" id="34254"/>
    <lineage>
        <taxon>Eukaryota</taxon>
        <taxon>Viridiplantae</taxon>
        <taxon>Streptophyta</taxon>
        <taxon>Embryophyta</taxon>
        <taxon>Tracheophyta</taxon>
        <taxon>Spermatophyta</taxon>
        <taxon>Magnoliopsida</taxon>
        <taxon>eudicotyledons</taxon>
        <taxon>Gunneridae</taxon>
        <taxon>Pentapetalae</taxon>
        <taxon>asterids</taxon>
        <taxon>lamiids</taxon>
        <taxon>Boraginales</taxon>
        <taxon>Boraginaceae</taxon>
        <taxon>Boraginoideae</taxon>
        <taxon>Lithospermeae</taxon>
        <taxon>Lithospermum</taxon>
    </lineage>
</organism>
<name>A0AAV3NP41_LITER</name>
<evidence type="ECO:0000313" key="5">
    <source>
        <dbReference type="EMBL" id="GAA0140881.1"/>
    </source>
</evidence>
<sequence length="548" mass="62175">MPLELYGCILHFISANYQVGCSRKLSSVFRYNHVNMEEELARKKEQYNKHIEMKTFLKQCEMEKVRFRLELQAGSFSSDTMKIVAANAARDLGATWVILDREMKKKKQYFIENLSCGLSRIKRNCSIDLLRGPILRRNRTSILYDEMVPGETWEEFPSPFIPFAGKSKPNSLGLLEEGNIQTSSQGSGSRKSLYQMLEAVKIGDAERSGSINPSKKQKKHQGGRELFVEINGRDEFFKNYKCSVCNNRRPKMGWYRDFSYDELYEATNRFNVKNYLSEGGFGYVYKGELRNGLKIAVKQYKTGSIQGEKEFKAEVDVLKKARHQNLVTLLGSCSEGSRRLLVYEYVCNGSLDQHLAKNNETPLTWDKRIKVALGAAKGLEYLHSKNIIHRDMNSNNILITHDHEALLGDFGLAKVQHDESFHASNNSLVGTVGYLAPEYAESGELSTKTDVYSFGVVLLQIITGLPVLNNTLGDKSLIGWALPLLEEKNYPDLVDKTIMDSYDIHQLYFMVKVAEKCLSTAPDDRCTMKEIAMGLSDTIGEGDYYGLE</sequence>
<evidence type="ECO:0000256" key="1">
    <source>
        <dbReference type="ARBA" id="ARBA00022527"/>
    </source>
</evidence>
<dbReference type="Pfam" id="PF07714">
    <property type="entry name" value="PK_Tyr_Ser-Thr"/>
    <property type="match status" value="1"/>
</dbReference>
<dbReference type="Proteomes" id="UP001454036">
    <property type="component" value="Unassembled WGS sequence"/>
</dbReference>